<keyword evidence="4 6" id="KW-1133">Transmembrane helix</keyword>
<dbReference type="EMBL" id="MPZS01000003">
    <property type="protein sequence ID" value="OOY11112.1"/>
    <property type="molecule type" value="Genomic_DNA"/>
</dbReference>
<feature type="transmembrane region" description="Helical" evidence="6">
    <location>
        <begin position="375"/>
        <end position="397"/>
    </location>
</feature>
<sequence length="467" mass="50013">MLRTALLIVTGNASASALLLARNLLLARLIPVADYGVAATFAMIMAVIEMTSTLGLQQQIVQSKRGDEPDFQAALQGFQLLRGGLGALALLVLAGPIAQFLGIPQAASAYRWLALVPLFNALQHFDIHRAQRAGRYRPLILTGTLPALVAFIAVWPLALIFNDWRAALWAILLYAALGALTSHFVAERPYRPRLDGPVMRESLRFGMPLLANAALMYLVFQGDKIIVGRLAGMEELAIFAMGMTLTLTPSLIGAKSVQNLFLPKLSSAHGRDDEAEHRRFAAATFEGMFLTGSTLLLGTLLVGPIVVVAVLGEKYASLLPLLIPFALLNTIRAIKNGPSTVALSAGQTDNGLWGNVPRIAVLPLSYWALVQTGSMLPVIWLGIIGELAGLALALWRLSKVMALPEVNRAALTTVFTILSVLVLAYLPSPGSSGILVTWIGALVLVAAQFAGLTNLRSFFSRDPMPLA</sequence>
<feature type="transmembrane region" description="Helical" evidence="6">
    <location>
        <begin position="434"/>
        <end position="455"/>
    </location>
</feature>
<feature type="transmembrane region" description="Helical" evidence="6">
    <location>
        <begin position="167"/>
        <end position="186"/>
    </location>
</feature>
<dbReference type="InterPro" id="IPR050833">
    <property type="entry name" value="Poly_Biosynth_Transport"/>
</dbReference>
<feature type="transmembrane region" description="Helical" evidence="6">
    <location>
        <begin position="202"/>
        <end position="220"/>
    </location>
</feature>
<evidence type="ECO:0000256" key="5">
    <source>
        <dbReference type="ARBA" id="ARBA00023136"/>
    </source>
</evidence>
<protein>
    <recommendedName>
        <fullName evidence="9">Polysaccharide biosynthesis protein</fullName>
    </recommendedName>
</protein>
<reference evidence="7 8" key="1">
    <citation type="submission" date="2016-11" db="EMBL/GenBank/DDBJ databases">
        <title>A multilocus sequence analysis scheme for characterization of bacteria in the genus Thioclava.</title>
        <authorList>
            <person name="Liu Y."/>
            <person name="Shao Z."/>
        </authorList>
    </citation>
    <scope>NUCLEOTIDE SEQUENCE [LARGE SCALE GENOMIC DNA]</scope>
    <source>
        <strain evidence="7 8">11.10-0-13</strain>
    </source>
</reference>
<dbReference type="PANTHER" id="PTHR30250">
    <property type="entry name" value="PST FAMILY PREDICTED COLANIC ACID TRANSPORTER"/>
    <property type="match status" value="1"/>
</dbReference>
<dbReference type="Pfam" id="PF13440">
    <property type="entry name" value="Polysacc_synt_3"/>
    <property type="match status" value="1"/>
</dbReference>
<feature type="transmembrane region" description="Helical" evidence="6">
    <location>
        <begin position="139"/>
        <end position="161"/>
    </location>
</feature>
<feature type="transmembrane region" description="Helical" evidence="6">
    <location>
        <begin position="288"/>
        <end position="309"/>
    </location>
</feature>
<dbReference type="PANTHER" id="PTHR30250:SF11">
    <property type="entry name" value="O-ANTIGEN TRANSPORTER-RELATED"/>
    <property type="match status" value="1"/>
</dbReference>
<keyword evidence="3 6" id="KW-0812">Transmembrane</keyword>
<dbReference type="Proteomes" id="UP000242224">
    <property type="component" value="Unassembled WGS sequence"/>
</dbReference>
<organism evidence="7 8">
    <name type="scientific">Thioclava marina</name>
    <dbReference type="NCBI Taxonomy" id="1915077"/>
    <lineage>
        <taxon>Bacteria</taxon>
        <taxon>Pseudomonadati</taxon>
        <taxon>Pseudomonadota</taxon>
        <taxon>Alphaproteobacteria</taxon>
        <taxon>Rhodobacterales</taxon>
        <taxon>Paracoccaceae</taxon>
        <taxon>Thioclava</taxon>
    </lineage>
</organism>
<evidence type="ECO:0000313" key="7">
    <source>
        <dbReference type="EMBL" id="OOY11112.1"/>
    </source>
</evidence>
<feature type="transmembrane region" description="Helical" evidence="6">
    <location>
        <begin position="85"/>
        <end position="103"/>
    </location>
</feature>
<feature type="transmembrane region" description="Helical" evidence="6">
    <location>
        <begin position="236"/>
        <end position="254"/>
    </location>
</feature>
<evidence type="ECO:0000256" key="2">
    <source>
        <dbReference type="ARBA" id="ARBA00022475"/>
    </source>
</evidence>
<name>A0ABX3MHS0_9RHOB</name>
<keyword evidence="5 6" id="KW-0472">Membrane</keyword>
<feature type="transmembrane region" description="Helical" evidence="6">
    <location>
        <begin position="409"/>
        <end position="428"/>
    </location>
</feature>
<comment type="subcellular location">
    <subcellularLocation>
        <location evidence="1">Cell membrane</location>
        <topology evidence="1">Multi-pass membrane protein</topology>
    </subcellularLocation>
</comment>
<evidence type="ECO:0008006" key="9">
    <source>
        <dbReference type="Google" id="ProtNLM"/>
    </source>
</evidence>
<evidence type="ECO:0000256" key="3">
    <source>
        <dbReference type="ARBA" id="ARBA00022692"/>
    </source>
</evidence>
<dbReference type="RefSeq" id="WP_158521748.1">
    <property type="nucleotide sequence ID" value="NZ_MPZS01000003.1"/>
</dbReference>
<proteinExistence type="predicted"/>
<evidence type="ECO:0000256" key="1">
    <source>
        <dbReference type="ARBA" id="ARBA00004651"/>
    </source>
</evidence>
<gene>
    <name evidence="7" type="ORF">BMG00_15345</name>
</gene>
<comment type="caution">
    <text evidence="7">The sequence shown here is derived from an EMBL/GenBank/DDBJ whole genome shotgun (WGS) entry which is preliminary data.</text>
</comment>
<keyword evidence="8" id="KW-1185">Reference proteome</keyword>
<evidence type="ECO:0000313" key="8">
    <source>
        <dbReference type="Proteomes" id="UP000242224"/>
    </source>
</evidence>
<evidence type="ECO:0000256" key="4">
    <source>
        <dbReference type="ARBA" id="ARBA00022989"/>
    </source>
</evidence>
<keyword evidence="2" id="KW-1003">Cell membrane</keyword>
<accession>A0ABX3MHS0</accession>
<evidence type="ECO:0000256" key="6">
    <source>
        <dbReference type="SAM" id="Phobius"/>
    </source>
</evidence>